<organism evidence="1 2">
    <name type="scientific">Georhizobium profundi</name>
    <dbReference type="NCBI Taxonomy" id="2341112"/>
    <lineage>
        <taxon>Bacteria</taxon>
        <taxon>Pseudomonadati</taxon>
        <taxon>Pseudomonadota</taxon>
        <taxon>Alphaproteobacteria</taxon>
        <taxon>Hyphomicrobiales</taxon>
        <taxon>Rhizobiaceae</taxon>
        <taxon>Georhizobium</taxon>
    </lineage>
</organism>
<proteinExistence type="predicted"/>
<evidence type="ECO:0000313" key="1">
    <source>
        <dbReference type="EMBL" id="AZN72695.1"/>
    </source>
</evidence>
<dbReference type="EMBL" id="CP032509">
    <property type="protein sequence ID" value="AZN72695.1"/>
    <property type="molecule type" value="Genomic_DNA"/>
</dbReference>
<gene>
    <name evidence="1" type="ORF">D5400_16720</name>
</gene>
<dbReference type="Proteomes" id="UP000268192">
    <property type="component" value="Chromosome"/>
</dbReference>
<dbReference type="KEGG" id="abaw:D5400_16720"/>
<accession>A0A3Q8XQ38</accession>
<keyword evidence="2" id="KW-1185">Reference proteome</keyword>
<name>A0A3Q8XQ38_9HYPH</name>
<sequence length="117" mass="12361">MDPMTDRSIKGTARVALASLGVAAASILALPVPEAAAQGLFGGPSGANCNVLQQQGGSYWQGFVRGAQESAFTGDDGINQYTDAHCFRTEAECEAWLYAAQSAAHIVFNRWCRSYAA</sequence>
<evidence type="ECO:0000313" key="2">
    <source>
        <dbReference type="Proteomes" id="UP000268192"/>
    </source>
</evidence>
<protein>
    <submittedName>
        <fullName evidence="1">Uncharacterized protein</fullName>
    </submittedName>
</protein>
<reference evidence="1 2" key="1">
    <citation type="submission" date="2018-09" db="EMBL/GenBank/DDBJ databases">
        <title>Marinorhizobium profundi gen. nov., sp. nov., isolated from a deep-sea sediment sample from the New Britain Trench and proposal of Marinorhizobiaceae fam. nov. in the order Rhizobiales of the class Alphaproteobacteria.</title>
        <authorList>
            <person name="Cao J."/>
        </authorList>
    </citation>
    <scope>NUCLEOTIDE SEQUENCE [LARGE SCALE GENOMIC DNA]</scope>
    <source>
        <strain evidence="1 2">WS11</strain>
    </source>
</reference>
<dbReference type="AlphaFoldDB" id="A0A3Q8XQ38"/>